<gene>
    <name evidence="1" type="ORF">A4R43_01265</name>
</gene>
<name>A0A344KZU2_9PSEU</name>
<dbReference type="KEGG" id="aab:A4R43_01265"/>
<evidence type="ECO:0000313" key="1">
    <source>
        <dbReference type="EMBL" id="AXB41316.1"/>
    </source>
</evidence>
<dbReference type="EMBL" id="CP015163">
    <property type="protein sequence ID" value="AXB41316.1"/>
    <property type="molecule type" value="Genomic_DNA"/>
</dbReference>
<proteinExistence type="predicted"/>
<sequence>MVCMTEASGIPPEVREYLESAPEAFLRCRLFHHNWDLTHQLGTYFIQNEGHPDEVWRQELECARCHLPGVDLCEPYTMSRIGARRILYPEVEGYLSPVPVAREHIRLFLAERHMGKRKLRKRPGVRHNRSTAHAVAA</sequence>
<dbReference type="Proteomes" id="UP000250434">
    <property type="component" value="Chromosome"/>
</dbReference>
<accession>A0A344KZU2</accession>
<evidence type="ECO:0000313" key="2">
    <source>
        <dbReference type="Proteomes" id="UP000250434"/>
    </source>
</evidence>
<organism evidence="1 2">
    <name type="scientific">Amycolatopsis albispora</name>
    <dbReference type="NCBI Taxonomy" id="1804986"/>
    <lineage>
        <taxon>Bacteria</taxon>
        <taxon>Bacillati</taxon>
        <taxon>Actinomycetota</taxon>
        <taxon>Actinomycetes</taxon>
        <taxon>Pseudonocardiales</taxon>
        <taxon>Pseudonocardiaceae</taxon>
        <taxon>Amycolatopsis</taxon>
    </lineage>
</organism>
<dbReference type="AlphaFoldDB" id="A0A344KZU2"/>
<keyword evidence="2" id="KW-1185">Reference proteome</keyword>
<reference evidence="1 2" key="1">
    <citation type="submission" date="2016-04" db="EMBL/GenBank/DDBJ databases">
        <title>Complete genome sequence and analysis of deep-sea sediment isolate, Amycolatopsis sp. WP1.</title>
        <authorList>
            <person name="Wang H."/>
            <person name="Chen S."/>
            <person name="Wu Q."/>
        </authorList>
    </citation>
    <scope>NUCLEOTIDE SEQUENCE [LARGE SCALE GENOMIC DNA]</scope>
    <source>
        <strain evidence="1 2">WP1</strain>
    </source>
</reference>
<protein>
    <submittedName>
        <fullName evidence="1">Uncharacterized protein</fullName>
    </submittedName>
</protein>